<evidence type="ECO:0000313" key="2">
    <source>
        <dbReference type="EMBL" id="KAF6410376.1"/>
    </source>
</evidence>
<dbReference type="Proteomes" id="UP000593571">
    <property type="component" value="Unassembled WGS sequence"/>
</dbReference>
<feature type="compositionally biased region" description="Basic and acidic residues" evidence="1">
    <location>
        <begin position="24"/>
        <end position="39"/>
    </location>
</feature>
<feature type="compositionally biased region" description="Polar residues" evidence="1">
    <location>
        <begin position="207"/>
        <end position="222"/>
    </location>
</feature>
<keyword evidence="3" id="KW-1185">Reference proteome</keyword>
<comment type="caution">
    <text evidence="2">The sequence shown here is derived from an EMBL/GenBank/DDBJ whole genome shotgun (WGS) entry which is preliminary data.</text>
</comment>
<dbReference type="AlphaFoldDB" id="A0A7J8CHR1"/>
<gene>
    <name evidence="2" type="ORF">HJG63_008940</name>
</gene>
<protein>
    <submittedName>
        <fullName evidence="2">Uncharacterized protein</fullName>
    </submittedName>
</protein>
<name>A0A7J8CHR1_ROUAE</name>
<evidence type="ECO:0000256" key="1">
    <source>
        <dbReference type="SAM" id="MobiDB-lite"/>
    </source>
</evidence>
<accession>A0A7J8CHR1</accession>
<feature type="region of interest" description="Disordered" evidence="1">
    <location>
        <begin position="161"/>
        <end position="225"/>
    </location>
</feature>
<proteinExistence type="predicted"/>
<organism evidence="2 3">
    <name type="scientific">Rousettus aegyptiacus</name>
    <name type="common">Egyptian fruit bat</name>
    <name type="synonym">Pteropus aegyptiacus</name>
    <dbReference type="NCBI Taxonomy" id="9407"/>
    <lineage>
        <taxon>Eukaryota</taxon>
        <taxon>Metazoa</taxon>
        <taxon>Chordata</taxon>
        <taxon>Craniata</taxon>
        <taxon>Vertebrata</taxon>
        <taxon>Euteleostomi</taxon>
        <taxon>Mammalia</taxon>
        <taxon>Eutheria</taxon>
        <taxon>Laurasiatheria</taxon>
        <taxon>Chiroptera</taxon>
        <taxon>Yinpterochiroptera</taxon>
        <taxon>Pteropodoidea</taxon>
        <taxon>Pteropodidae</taxon>
        <taxon>Rousettinae</taxon>
        <taxon>Rousettus</taxon>
    </lineage>
</organism>
<sequence length="270" mass="29087">MRGQPAHSGGAACGRESGRPSWRRTRETEALLGRCKDPSASRGMRSGSRTRVPLSPAGRGWRWKQGPEPSSTGGGGRRQGAATHRSCRSQGPRLAAQEAAPGTPGGHDSRASSVPGQARLLRARPPGRVSQGALSFPLAMRGCPRLSGCWLAAPMPTFFNAPVSSPKNFTLQRGPRRERERERERSHTFGDSVSKGLGLSSPRGETGQPSQQTRRDQASSGQGPPVHYRLWGSGTSYLSICKWGYSPVCLVRNECLLLQPHSLWDFAVAV</sequence>
<evidence type="ECO:0000313" key="3">
    <source>
        <dbReference type="Proteomes" id="UP000593571"/>
    </source>
</evidence>
<dbReference type="EMBL" id="JACASE010000014">
    <property type="protein sequence ID" value="KAF6410376.1"/>
    <property type="molecule type" value="Genomic_DNA"/>
</dbReference>
<feature type="compositionally biased region" description="Polar residues" evidence="1">
    <location>
        <begin position="162"/>
        <end position="171"/>
    </location>
</feature>
<feature type="compositionally biased region" description="Basic and acidic residues" evidence="1">
    <location>
        <begin position="175"/>
        <end position="188"/>
    </location>
</feature>
<feature type="region of interest" description="Disordered" evidence="1">
    <location>
        <begin position="1"/>
        <end position="114"/>
    </location>
</feature>
<reference evidence="2 3" key="1">
    <citation type="journal article" date="2020" name="Nature">
        <title>Six reference-quality genomes reveal evolution of bat adaptations.</title>
        <authorList>
            <person name="Jebb D."/>
            <person name="Huang Z."/>
            <person name="Pippel M."/>
            <person name="Hughes G.M."/>
            <person name="Lavrichenko K."/>
            <person name="Devanna P."/>
            <person name="Winkler S."/>
            <person name="Jermiin L.S."/>
            <person name="Skirmuntt E.C."/>
            <person name="Katzourakis A."/>
            <person name="Burkitt-Gray L."/>
            <person name="Ray D.A."/>
            <person name="Sullivan K.A.M."/>
            <person name="Roscito J.G."/>
            <person name="Kirilenko B.M."/>
            <person name="Davalos L.M."/>
            <person name="Corthals A.P."/>
            <person name="Power M.L."/>
            <person name="Jones G."/>
            <person name="Ransome R.D."/>
            <person name="Dechmann D.K.N."/>
            <person name="Locatelli A.G."/>
            <person name="Puechmaille S.J."/>
            <person name="Fedrigo O."/>
            <person name="Jarvis E.D."/>
            <person name="Hiller M."/>
            <person name="Vernes S.C."/>
            <person name="Myers E.W."/>
            <person name="Teeling E.C."/>
        </authorList>
    </citation>
    <scope>NUCLEOTIDE SEQUENCE [LARGE SCALE GENOMIC DNA]</scope>
    <source>
        <strain evidence="2">MRouAeg1</strain>
        <tissue evidence="2">Muscle</tissue>
    </source>
</reference>